<evidence type="ECO:0000313" key="7">
    <source>
        <dbReference type="Proteomes" id="UP001237823"/>
    </source>
</evidence>
<keyword evidence="3" id="KW-0804">Transcription</keyword>
<dbReference type="Proteomes" id="UP001237823">
    <property type="component" value="Unassembled WGS sequence"/>
</dbReference>
<accession>A0ABT7T570</accession>
<dbReference type="PANTHER" id="PTHR30055:SF220">
    <property type="entry name" value="TETR-FAMILY REGULATORY PROTEIN"/>
    <property type="match status" value="1"/>
</dbReference>
<dbReference type="InterPro" id="IPR009057">
    <property type="entry name" value="Homeodomain-like_sf"/>
</dbReference>
<dbReference type="RefSeq" id="WP_289458097.1">
    <property type="nucleotide sequence ID" value="NZ_JAUCML010000003.1"/>
</dbReference>
<keyword evidence="7" id="KW-1185">Reference proteome</keyword>
<dbReference type="EMBL" id="JAUCML010000003">
    <property type="protein sequence ID" value="MDM7884723.1"/>
    <property type="molecule type" value="Genomic_DNA"/>
</dbReference>
<organism evidence="6 7">
    <name type="scientific">Curtobacterium citri</name>
    <dbReference type="NCBI Taxonomy" id="3055139"/>
    <lineage>
        <taxon>Bacteria</taxon>
        <taxon>Bacillati</taxon>
        <taxon>Actinomycetota</taxon>
        <taxon>Actinomycetes</taxon>
        <taxon>Micrococcales</taxon>
        <taxon>Microbacteriaceae</taxon>
        <taxon>Curtobacterium</taxon>
    </lineage>
</organism>
<dbReference type="SUPFAM" id="SSF48498">
    <property type="entry name" value="Tetracyclin repressor-like, C-terminal domain"/>
    <property type="match status" value="1"/>
</dbReference>
<reference evidence="6 7" key="1">
    <citation type="submission" date="2023-06" db="EMBL/GenBank/DDBJ databases">
        <authorList>
            <person name="Feng G."/>
            <person name="Li J."/>
            <person name="Zhu H."/>
        </authorList>
    </citation>
    <scope>NUCLEOTIDE SEQUENCE [LARGE SCALE GENOMIC DNA]</scope>
    <source>
        <strain evidence="6 7">RHCKG23</strain>
    </source>
</reference>
<evidence type="ECO:0000256" key="2">
    <source>
        <dbReference type="ARBA" id="ARBA00023125"/>
    </source>
</evidence>
<dbReference type="Gene3D" id="1.10.357.10">
    <property type="entry name" value="Tetracycline Repressor, domain 2"/>
    <property type="match status" value="1"/>
</dbReference>
<sequence length="202" mass="21320">MAERPFHHGNLRAVLLDEATGVLRESGVDGLSLRDLARRAGVSHGAPRSHFVDRQALLDALAESGFQRLAADVRAALGERRDDVRARFLRVAGAYVDFAIDDAALMDLMFQAKAQAGGGPPRVAEAAGELFTVLDSAMGPRSDDVDEAARDAFGMLFAATVQGIASLVSSRRIARGDGDRLVGEAMEMMLGSTLAARAISAG</sequence>
<proteinExistence type="predicted"/>
<keyword evidence="1" id="KW-0805">Transcription regulation</keyword>
<comment type="caution">
    <text evidence="6">The sequence shown here is derived from an EMBL/GenBank/DDBJ whole genome shotgun (WGS) entry which is preliminary data.</text>
</comment>
<evidence type="ECO:0000256" key="4">
    <source>
        <dbReference type="PROSITE-ProRule" id="PRU00335"/>
    </source>
</evidence>
<protein>
    <submittedName>
        <fullName evidence="6">TetR/AcrR family transcriptional regulator</fullName>
    </submittedName>
</protein>
<evidence type="ECO:0000259" key="5">
    <source>
        <dbReference type="PROSITE" id="PS50977"/>
    </source>
</evidence>
<dbReference type="PROSITE" id="PS50977">
    <property type="entry name" value="HTH_TETR_2"/>
    <property type="match status" value="1"/>
</dbReference>
<dbReference type="Pfam" id="PF00440">
    <property type="entry name" value="TetR_N"/>
    <property type="match status" value="1"/>
</dbReference>
<dbReference type="Pfam" id="PF13305">
    <property type="entry name" value="TetR_C_33"/>
    <property type="match status" value="1"/>
</dbReference>
<evidence type="ECO:0000313" key="6">
    <source>
        <dbReference type="EMBL" id="MDM7884723.1"/>
    </source>
</evidence>
<gene>
    <name evidence="6" type="ORF">QUG92_06350</name>
</gene>
<dbReference type="SUPFAM" id="SSF46689">
    <property type="entry name" value="Homeodomain-like"/>
    <property type="match status" value="1"/>
</dbReference>
<feature type="domain" description="HTH tetR-type" evidence="5">
    <location>
        <begin position="9"/>
        <end position="69"/>
    </location>
</feature>
<feature type="DNA-binding region" description="H-T-H motif" evidence="4">
    <location>
        <begin position="32"/>
        <end position="51"/>
    </location>
</feature>
<dbReference type="InterPro" id="IPR036271">
    <property type="entry name" value="Tet_transcr_reg_TetR-rel_C_sf"/>
</dbReference>
<dbReference type="InterPro" id="IPR025996">
    <property type="entry name" value="MT1864/Rv1816-like_C"/>
</dbReference>
<dbReference type="InterPro" id="IPR050109">
    <property type="entry name" value="HTH-type_TetR-like_transc_reg"/>
</dbReference>
<keyword evidence="2 4" id="KW-0238">DNA-binding</keyword>
<dbReference type="InterPro" id="IPR001647">
    <property type="entry name" value="HTH_TetR"/>
</dbReference>
<dbReference type="PANTHER" id="PTHR30055">
    <property type="entry name" value="HTH-TYPE TRANSCRIPTIONAL REGULATOR RUTR"/>
    <property type="match status" value="1"/>
</dbReference>
<evidence type="ECO:0000256" key="1">
    <source>
        <dbReference type="ARBA" id="ARBA00023015"/>
    </source>
</evidence>
<evidence type="ECO:0000256" key="3">
    <source>
        <dbReference type="ARBA" id="ARBA00023163"/>
    </source>
</evidence>
<name>A0ABT7T570_9MICO</name>